<proteinExistence type="predicted"/>
<keyword evidence="1" id="KW-1133">Transmembrane helix</keyword>
<dbReference type="Proteomes" id="UP001595583">
    <property type="component" value="Unassembled WGS sequence"/>
</dbReference>
<keyword evidence="1" id="KW-0812">Transmembrane</keyword>
<protein>
    <submittedName>
        <fullName evidence="3">TadE/TadG family type IV pilus assembly protein</fullName>
    </submittedName>
</protein>
<organism evidence="3 4">
    <name type="scientific">Aquamicrobium soli</name>
    <dbReference type="NCBI Taxonomy" id="1811518"/>
    <lineage>
        <taxon>Bacteria</taxon>
        <taxon>Pseudomonadati</taxon>
        <taxon>Pseudomonadota</taxon>
        <taxon>Alphaproteobacteria</taxon>
        <taxon>Hyphomicrobiales</taxon>
        <taxon>Phyllobacteriaceae</taxon>
        <taxon>Aquamicrobium</taxon>
    </lineage>
</organism>
<gene>
    <name evidence="3" type="ORF">ACFOHJ_20880</name>
</gene>
<accession>A0ABV7KEG2</accession>
<keyword evidence="4" id="KW-1185">Reference proteome</keyword>
<sequence>MLSGAGARRKIAHFWGRTIRFARDRRGVAAIEFAFLAPVLLGMYFVTMEISQAIETNKKVSRVASMVADLVTQRNSIAPAEIQAIMNIGSSTLQPYNRSVPKITVAELKIGALTAQQVTNGDKPPVTVVWSRKLDANGFGAGVGDGVAVGTNAALPGSLRIPNTSDAYLIRVQTELSYRPMITWAASGKEAAGLSAAFDSIAMSETYYLKARMSQRVDCPAC</sequence>
<name>A0ABV7KEG2_9HYPH</name>
<feature type="transmembrane region" description="Helical" evidence="1">
    <location>
        <begin position="27"/>
        <end position="46"/>
    </location>
</feature>
<evidence type="ECO:0000313" key="4">
    <source>
        <dbReference type="Proteomes" id="UP001595583"/>
    </source>
</evidence>
<evidence type="ECO:0000259" key="2">
    <source>
        <dbReference type="Pfam" id="PF07811"/>
    </source>
</evidence>
<comment type="caution">
    <text evidence="3">The sequence shown here is derived from an EMBL/GenBank/DDBJ whole genome shotgun (WGS) entry which is preliminary data.</text>
</comment>
<keyword evidence="1" id="KW-0472">Membrane</keyword>
<dbReference type="RefSeq" id="WP_378224303.1">
    <property type="nucleotide sequence ID" value="NZ_JBHRTK010000028.1"/>
</dbReference>
<dbReference type="InterPro" id="IPR012495">
    <property type="entry name" value="TadE-like_dom"/>
</dbReference>
<evidence type="ECO:0000313" key="3">
    <source>
        <dbReference type="EMBL" id="MFC3208680.1"/>
    </source>
</evidence>
<feature type="domain" description="TadE-like" evidence="2">
    <location>
        <begin position="27"/>
        <end position="68"/>
    </location>
</feature>
<dbReference type="EMBL" id="JBHRTK010000028">
    <property type="protein sequence ID" value="MFC3208680.1"/>
    <property type="molecule type" value="Genomic_DNA"/>
</dbReference>
<dbReference type="Pfam" id="PF07811">
    <property type="entry name" value="TadE"/>
    <property type="match status" value="1"/>
</dbReference>
<reference evidence="4" key="1">
    <citation type="journal article" date="2019" name="Int. J. Syst. Evol. Microbiol.">
        <title>The Global Catalogue of Microorganisms (GCM) 10K type strain sequencing project: providing services to taxonomists for standard genome sequencing and annotation.</title>
        <authorList>
            <consortium name="The Broad Institute Genomics Platform"/>
            <consortium name="The Broad Institute Genome Sequencing Center for Infectious Disease"/>
            <person name="Wu L."/>
            <person name="Ma J."/>
        </authorList>
    </citation>
    <scope>NUCLEOTIDE SEQUENCE [LARGE SCALE GENOMIC DNA]</scope>
    <source>
        <strain evidence="4">KCTC 52165</strain>
    </source>
</reference>
<evidence type="ECO:0000256" key="1">
    <source>
        <dbReference type="SAM" id="Phobius"/>
    </source>
</evidence>